<keyword evidence="3" id="KW-1185">Reference proteome</keyword>
<reference evidence="2" key="1">
    <citation type="submission" date="2023-06" db="EMBL/GenBank/DDBJ databases">
        <authorList>
            <consortium name="Lawrence Berkeley National Laboratory"/>
            <person name="Ahrendt S."/>
            <person name="Sahu N."/>
            <person name="Indic B."/>
            <person name="Wong-Bajracharya J."/>
            <person name="Merenyi Z."/>
            <person name="Ke H.-M."/>
            <person name="Monk M."/>
            <person name="Kocsube S."/>
            <person name="Drula E."/>
            <person name="Lipzen A."/>
            <person name="Balint B."/>
            <person name="Henrissat B."/>
            <person name="Andreopoulos B."/>
            <person name="Martin F.M."/>
            <person name="Harder C.B."/>
            <person name="Rigling D."/>
            <person name="Ford K.L."/>
            <person name="Foster G.D."/>
            <person name="Pangilinan J."/>
            <person name="Papanicolaou A."/>
            <person name="Barry K."/>
            <person name="LaButti K."/>
            <person name="Viragh M."/>
            <person name="Koriabine M."/>
            <person name="Yan M."/>
            <person name="Riley R."/>
            <person name="Champramary S."/>
            <person name="Plett K.L."/>
            <person name="Tsai I.J."/>
            <person name="Slot J."/>
            <person name="Sipos G."/>
            <person name="Plett J."/>
            <person name="Nagy L.G."/>
            <person name="Grigoriev I.V."/>
        </authorList>
    </citation>
    <scope>NUCLEOTIDE SEQUENCE</scope>
    <source>
        <strain evidence="2">HWK02</strain>
    </source>
</reference>
<evidence type="ECO:0000313" key="3">
    <source>
        <dbReference type="Proteomes" id="UP001175228"/>
    </source>
</evidence>
<feature type="transmembrane region" description="Helical" evidence="1">
    <location>
        <begin position="23"/>
        <end position="46"/>
    </location>
</feature>
<keyword evidence="1" id="KW-0472">Membrane</keyword>
<evidence type="ECO:0000313" key="2">
    <source>
        <dbReference type="EMBL" id="KAK0489764.1"/>
    </source>
</evidence>
<protein>
    <submittedName>
        <fullName evidence="2">Uncharacterized protein</fullName>
    </submittedName>
</protein>
<evidence type="ECO:0000256" key="1">
    <source>
        <dbReference type="SAM" id="Phobius"/>
    </source>
</evidence>
<dbReference type="EMBL" id="JAUEPU010000036">
    <property type="protein sequence ID" value="KAK0489764.1"/>
    <property type="molecule type" value="Genomic_DNA"/>
</dbReference>
<name>A0AA39UMZ0_9AGAR</name>
<dbReference type="AlphaFoldDB" id="A0AA39UMZ0"/>
<proteinExistence type="predicted"/>
<sequence length="180" mass="20462">MGAQASTHRLSDGRWLNLNCYSAAGSLLGFFLVLITNSTVHIPYYVEDLRSMRSTVYRRDDIPALRYSADTEKNYPNILQAGWPASMSRLGIVRRRSFRSSLFTLCIRSQYFCLNDMLCLAAVTIVLEIQSRETAMTTLGRAKFFVPHHLNGFDYNQRPRAFLVPKISAVVTKHVCSVVF</sequence>
<accession>A0AA39UMZ0</accession>
<keyword evidence="1" id="KW-1133">Transmembrane helix</keyword>
<gene>
    <name evidence="2" type="ORF">EDD18DRAFT_568484</name>
</gene>
<keyword evidence="1" id="KW-0812">Transmembrane</keyword>
<dbReference type="Proteomes" id="UP001175228">
    <property type="component" value="Unassembled WGS sequence"/>
</dbReference>
<comment type="caution">
    <text evidence="2">The sequence shown here is derived from an EMBL/GenBank/DDBJ whole genome shotgun (WGS) entry which is preliminary data.</text>
</comment>
<organism evidence="2 3">
    <name type="scientific">Armillaria luteobubalina</name>
    <dbReference type="NCBI Taxonomy" id="153913"/>
    <lineage>
        <taxon>Eukaryota</taxon>
        <taxon>Fungi</taxon>
        <taxon>Dikarya</taxon>
        <taxon>Basidiomycota</taxon>
        <taxon>Agaricomycotina</taxon>
        <taxon>Agaricomycetes</taxon>
        <taxon>Agaricomycetidae</taxon>
        <taxon>Agaricales</taxon>
        <taxon>Marasmiineae</taxon>
        <taxon>Physalacriaceae</taxon>
        <taxon>Armillaria</taxon>
    </lineage>
</organism>